<accession>A0A7Y2LX81</accession>
<evidence type="ECO:0000313" key="4">
    <source>
        <dbReference type="Proteomes" id="UP000543598"/>
    </source>
</evidence>
<keyword evidence="2" id="KW-0812">Transmembrane</keyword>
<organism evidence="3 4">
    <name type="scientific">Microbacterium ulmi</name>
    <dbReference type="NCBI Taxonomy" id="179095"/>
    <lineage>
        <taxon>Bacteria</taxon>
        <taxon>Bacillati</taxon>
        <taxon>Actinomycetota</taxon>
        <taxon>Actinomycetes</taxon>
        <taxon>Micrococcales</taxon>
        <taxon>Microbacteriaceae</taxon>
        <taxon>Microbacterium</taxon>
    </lineage>
</organism>
<dbReference type="EMBL" id="JABEMB010000001">
    <property type="protein sequence ID" value="NNH02420.1"/>
    <property type="molecule type" value="Genomic_DNA"/>
</dbReference>
<name>A0A7Y2LX81_9MICO</name>
<feature type="region of interest" description="Disordered" evidence="1">
    <location>
        <begin position="61"/>
        <end position="83"/>
    </location>
</feature>
<comment type="caution">
    <text evidence="3">The sequence shown here is derived from an EMBL/GenBank/DDBJ whole genome shotgun (WGS) entry which is preliminary data.</text>
</comment>
<protein>
    <submittedName>
        <fullName evidence="3">Uncharacterized protein</fullName>
    </submittedName>
</protein>
<sequence length="372" mass="37641">MTTPEQPGTPPLTRRQLREIRNTGSTPVVTAVVVSDAAPVVVPPPAPLARAAQPVVVPEPPVPDASVDLGVSPLTRRQARQQERIRTASVPVITPDIAAAHLTHAQPIDTVPAATTPSAPVTIDTPAGPRIEDLFGLGTAPVPQFAEPLDDAAPAERLDDAAPAEPEASSQPVDIAPLWPSEPEPVAPLIDTTVDVEPAEEADEASERPIVSPTLGADLLTTDAAHIALPASFDQLISRSSSGSTATPNALIVSQSSGEASIVSPVAATGEVLITGTLNLPEGLGSLGHVPGAADGREVDATLVDGELPAHSSPTPIAASAAISTVKNSGEIIKPPAPEKGNKLMVSLAITAGILAAALLGVLAVAMISGVF</sequence>
<dbReference type="Proteomes" id="UP000543598">
    <property type="component" value="Unassembled WGS sequence"/>
</dbReference>
<evidence type="ECO:0000256" key="2">
    <source>
        <dbReference type="SAM" id="Phobius"/>
    </source>
</evidence>
<evidence type="ECO:0000313" key="3">
    <source>
        <dbReference type="EMBL" id="NNH02420.1"/>
    </source>
</evidence>
<reference evidence="3 4" key="1">
    <citation type="submission" date="2020-05" db="EMBL/GenBank/DDBJ databases">
        <title>MicrobeNet Type strains.</title>
        <authorList>
            <person name="Nicholson A.C."/>
        </authorList>
    </citation>
    <scope>NUCLEOTIDE SEQUENCE [LARGE SCALE GENOMIC DNA]</scope>
    <source>
        <strain evidence="3 4">JCM 14282</strain>
    </source>
</reference>
<dbReference type="AlphaFoldDB" id="A0A7Y2LX81"/>
<keyword evidence="2" id="KW-1133">Transmembrane helix</keyword>
<feature type="region of interest" description="Disordered" evidence="1">
    <location>
        <begin position="1"/>
        <end position="23"/>
    </location>
</feature>
<evidence type="ECO:0000256" key="1">
    <source>
        <dbReference type="SAM" id="MobiDB-lite"/>
    </source>
</evidence>
<gene>
    <name evidence="3" type="ORF">HLA99_00855</name>
</gene>
<keyword evidence="4" id="KW-1185">Reference proteome</keyword>
<keyword evidence="2" id="KW-0472">Membrane</keyword>
<feature type="transmembrane region" description="Helical" evidence="2">
    <location>
        <begin position="344"/>
        <end position="368"/>
    </location>
</feature>
<dbReference type="RefSeq" id="WP_167040839.1">
    <property type="nucleotide sequence ID" value="NZ_BAAANA010000003.1"/>
</dbReference>
<proteinExistence type="predicted"/>